<comment type="caution">
    <text evidence="2">The sequence shown here is derived from an EMBL/GenBank/DDBJ whole genome shotgun (WGS) entry which is preliminary data.</text>
</comment>
<feature type="transmembrane region" description="Helical" evidence="1">
    <location>
        <begin position="42"/>
        <end position="63"/>
    </location>
</feature>
<dbReference type="PANTHER" id="PTHR33133:SF1">
    <property type="entry name" value="EXPRESSED PROTEIN-RELATED"/>
    <property type="match status" value="1"/>
</dbReference>
<sequence>MGDAKTANATLPKTIMESNEVSEIKGALDEVSSLPFKNSKHIIIYVFLLLPIALLCIFLHLTIPLLRKEAQLGDDNSSKLAKPIILIFCFGAFVYLIFHMSFLFGVILTVHHTSDLYKGKSSRLVELLSRTATTWEKTVSSRLLSFLVAYSYLFLFVYLTLGYSLVSASRVATKFAGLVEFAIAVYHVYYMANSTLGYVIHILEEGNELKALEKARHLIGRGNTRAYLMLLLLQVGTPISLLLVVRIRNPFEAGILLQYAMECVLVVLISISQLCIFTFFTVLHYEMNKSQGGTSTVDGTISIV</sequence>
<evidence type="ECO:0000313" key="3">
    <source>
        <dbReference type="Proteomes" id="UP001417504"/>
    </source>
</evidence>
<keyword evidence="1" id="KW-1133">Transmembrane helix</keyword>
<evidence type="ECO:0000256" key="1">
    <source>
        <dbReference type="SAM" id="Phobius"/>
    </source>
</evidence>
<feature type="transmembrane region" description="Helical" evidence="1">
    <location>
        <begin position="143"/>
        <end position="166"/>
    </location>
</feature>
<evidence type="ECO:0000313" key="2">
    <source>
        <dbReference type="EMBL" id="KAK9130232.1"/>
    </source>
</evidence>
<feature type="transmembrane region" description="Helical" evidence="1">
    <location>
        <begin position="226"/>
        <end position="247"/>
    </location>
</feature>
<name>A0AAP0JC60_9MAGN</name>
<keyword evidence="1" id="KW-0812">Transmembrane</keyword>
<keyword evidence="1" id="KW-0472">Membrane</keyword>
<dbReference type="Proteomes" id="UP001417504">
    <property type="component" value="Unassembled WGS sequence"/>
</dbReference>
<dbReference type="EMBL" id="JBBNAE010000004">
    <property type="protein sequence ID" value="KAK9130232.1"/>
    <property type="molecule type" value="Genomic_DNA"/>
</dbReference>
<proteinExistence type="predicted"/>
<accession>A0AAP0JC60</accession>
<reference evidence="2 3" key="1">
    <citation type="submission" date="2024-01" db="EMBL/GenBank/DDBJ databases">
        <title>Genome assemblies of Stephania.</title>
        <authorList>
            <person name="Yang L."/>
        </authorList>
    </citation>
    <scope>NUCLEOTIDE SEQUENCE [LARGE SCALE GENOMIC DNA]</scope>
    <source>
        <strain evidence="2">QJT</strain>
        <tissue evidence="2">Leaf</tissue>
    </source>
</reference>
<dbReference type="AlphaFoldDB" id="A0AAP0JC60"/>
<gene>
    <name evidence="2" type="ORF">Sjap_010719</name>
</gene>
<feature type="transmembrane region" description="Helical" evidence="1">
    <location>
        <begin position="259"/>
        <end position="283"/>
    </location>
</feature>
<keyword evidence="3" id="KW-1185">Reference proteome</keyword>
<dbReference type="PANTHER" id="PTHR33133">
    <property type="entry name" value="OS08G0107100 PROTEIN-RELATED"/>
    <property type="match status" value="1"/>
</dbReference>
<organism evidence="2 3">
    <name type="scientific">Stephania japonica</name>
    <dbReference type="NCBI Taxonomy" id="461633"/>
    <lineage>
        <taxon>Eukaryota</taxon>
        <taxon>Viridiplantae</taxon>
        <taxon>Streptophyta</taxon>
        <taxon>Embryophyta</taxon>
        <taxon>Tracheophyta</taxon>
        <taxon>Spermatophyta</taxon>
        <taxon>Magnoliopsida</taxon>
        <taxon>Ranunculales</taxon>
        <taxon>Menispermaceae</taxon>
        <taxon>Menispermoideae</taxon>
        <taxon>Cissampelideae</taxon>
        <taxon>Stephania</taxon>
    </lineage>
</organism>
<protein>
    <submittedName>
        <fullName evidence="2">Uncharacterized protein</fullName>
    </submittedName>
</protein>
<feature type="transmembrane region" description="Helical" evidence="1">
    <location>
        <begin position="84"/>
        <end position="108"/>
    </location>
</feature>